<dbReference type="OrthoDB" id="2133758at2759"/>
<feature type="transmembrane region" description="Helical" evidence="9">
    <location>
        <begin position="190"/>
        <end position="212"/>
    </location>
</feature>
<dbReference type="GO" id="GO:0016020">
    <property type="term" value="C:membrane"/>
    <property type="evidence" value="ECO:0007669"/>
    <property type="project" value="UniProtKB-SubCell"/>
</dbReference>
<feature type="transmembrane region" description="Helical" evidence="9">
    <location>
        <begin position="224"/>
        <end position="241"/>
    </location>
</feature>
<gene>
    <name evidence="10" type="ORF">C0Q70_13721</name>
</gene>
<organism evidence="10 11">
    <name type="scientific">Pomacea canaliculata</name>
    <name type="common">Golden apple snail</name>
    <dbReference type="NCBI Taxonomy" id="400727"/>
    <lineage>
        <taxon>Eukaryota</taxon>
        <taxon>Metazoa</taxon>
        <taxon>Spiralia</taxon>
        <taxon>Lophotrochozoa</taxon>
        <taxon>Mollusca</taxon>
        <taxon>Gastropoda</taxon>
        <taxon>Caenogastropoda</taxon>
        <taxon>Architaenioglossa</taxon>
        <taxon>Ampullarioidea</taxon>
        <taxon>Ampullariidae</taxon>
        <taxon>Pomacea</taxon>
    </lineage>
</organism>
<dbReference type="InterPro" id="IPR012506">
    <property type="entry name" value="TMEM86B-like"/>
</dbReference>
<dbReference type="Pfam" id="PF07947">
    <property type="entry name" value="YhhN"/>
    <property type="match status" value="1"/>
</dbReference>
<feature type="transmembrane region" description="Helical" evidence="9">
    <location>
        <begin position="46"/>
        <end position="67"/>
    </location>
</feature>
<comment type="catalytic activity">
    <reaction evidence="7">
        <text>a 1-O-(1Z-alkenyl)-sn-glycero-3-phosphoethanolamine + H2O = a 2,3-saturated aldehyde + sn-glycero-3-phosphoethanolamine</text>
        <dbReference type="Rhea" id="RHEA:16905"/>
        <dbReference type="ChEBI" id="CHEBI:15377"/>
        <dbReference type="ChEBI" id="CHEBI:73359"/>
        <dbReference type="ChEBI" id="CHEBI:77288"/>
        <dbReference type="ChEBI" id="CHEBI:143890"/>
        <dbReference type="EC" id="3.3.2.2"/>
    </reaction>
</comment>
<evidence type="ECO:0000256" key="3">
    <source>
        <dbReference type="ARBA" id="ARBA00022692"/>
    </source>
</evidence>
<protein>
    <recommendedName>
        <fullName evidence="6">lysoplasmalogenase</fullName>
        <ecNumber evidence="6">3.3.2.2</ecNumber>
    </recommendedName>
</protein>
<keyword evidence="4 9" id="KW-1133">Transmembrane helix</keyword>
<reference evidence="10 11" key="1">
    <citation type="submission" date="2018-04" db="EMBL/GenBank/DDBJ databases">
        <title>The genome of golden apple snail Pomacea canaliculata provides insight into stress tolerance and invasive adaptation.</title>
        <authorList>
            <person name="Liu C."/>
            <person name="Liu B."/>
            <person name="Ren Y."/>
            <person name="Zhang Y."/>
            <person name="Wang H."/>
            <person name="Li S."/>
            <person name="Jiang F."/>
            <person name="Yin L."/>
            <person name="Zhang G."/>
            <person name="Qian W."/>
            <person name="Fan W."/>
        </authorList>
    </citation>
    <scope>NUCLEOTIDE SEQUENCE [LARGE SCALE GENOMIC DNA]</scope>
    <source>
        <strain evidence="10">SZHN2017</strain>
        <tissue evidence="10">Muscle</tissue>
    </source>
</reference>
<dbReference type="PANTHER" id="PTHR31885:SF6">
    <property type="entry name" value="GH04784P"/>
    <property type="match status" value="1"/>
</dbReference>
<keyword evidence="3 9" id="KW-0812">Transmembrane</keyword>
<keyword evidence="11" id="KW-1185">Reference proteome</keyword>
<feature type="transmembrane region" description="Helical" evidence="9">
    <location>
        <begin position="111"/>
        <end position="130"/>
    </location>
</feature>
<evidence type="ECO:0000256" key="8">
    <source>
        <dbReference type="ARBA" id="ARBA00049560"/>
    </source>
</evidence>
<comment type="subcellular location">
    <subcellularLocation>
        <location evidence="1">Membrane</location>
        <topology evidence="1">Multi-pass membrane protein</topology>
    </subcellularLocation>
</comment>
<comment type="similarity">
    <text evidence="2">Belongs to the TMEM86 family.</text>
</comment>
<evidence type="ECO:0000256" key="9">
    <source>
        <dbReference type="SAM" id="Phobius"/>
    </source>
</evidence>
<feature type="transmembrane region" description="Helical" evidence="9">
    <location>
        <begin position="79"/>
        <end position="99"/>
    </location>
</feature>
<evidence type="ECO:0000256" key="7">
    <source>
        <dbReference type="ARBA" id="ARBA00049458"/>
    </source>
</evidence>
<evidence type="ECO:0000256" key="1">
    <source>
        <dbReference type="ARBA" id="ARBA00004141"/>
    </source>
</evidence>
<sequence>MSPGGERFNDKEDEISVFNIPGHCTSQGIQAGLRSEARCSTRSNSAAMALAIRLVPYFALVLAYMLGFDICHGYPPQTITAAIVKASPVWYLIAFTTCLKKKPPGQHSLNAFEFLIALGLLLSSCGDVTLVWRDSLFIPGMLFFALAHVCYIVALKVKITDDKGKDTHTDLFVLMGTCSFLFVSSGIDSWLMAVLVMLYTALLFWMGSLSFQRYTSEKTLASKYGAMGAACFLLSDFLIAVQKWKCSLPFSEFIIMVTYYAAQLGIAVSTVSLTTKLTSTEDEAVSSAS</sequence>
<evidence type="ECO:0000256" key="4">
    <source>
        <dbReference type="ARBA" id="ARBA00022989"/>
    </source>
</evidence>
<dbReference type="PANTHER" id="PTHR31885">
    <property type="entry name" value="GH04784P"/>
    <property type="match status" value="1"/>
</dbReference>
<dbReference type="EC" id="3.3.2.2" evidence="6"/>
<dbReference type="GO" id="GO:0047408">
    <property type="term" value="F:alkenylglycerophosphocholine hydrolase activity"/>
    <property type="evidence" value="ECO:0007669"/>
    <property type="project" value="UniProtKB-EC"/>
</dbReference>
<feature type="transmembrane region" description="Helical" evidence="9">
    <location>
        <begin position="253"/>
        <end position="273"/>
    </location>
</feature>
<feature type="transmembrane region" description="Helical" evidence="9">
    <location>
        <begin position="167"/>
        <end position="184"/>
    </location>
</feature>
<feature type="transmembrane region" description="Helical" evidence="9">
    <location>
        <begin position="136"/>
        <end position="155"/>
    </location>
</feature>
<dbReference type="AlphaFoldDB" id="A0A2T7NY37"/>
<proteinExistence type="inferred from homology"/>
<comment type="catalytic activity">
    <reaction evidence="8">
        <text>a 1-O-(1Z-alkenyl)-sn-glycero-3-phosphocholine + H2O = a 2,3-saturated aldehyde + sn-glycerol 3-phosphocholine</text>
        <dbReference type="Rhea" id="RHEA:22544"/>
        <dbReference type="ChEBI" id="CHEBI:15377"/>
        <dbReference type="ChEBI" id="CHEBI:16870"/>
        <dbReference type="ChEBI" id="CHEBI:73359"/>
        <dbReference type="ChEBI" id="CHEBI:77287"/>
        <dbReference type="EC" id="3.3.2.2"/>
    </reaction>
</comment>
<evidence type="ECO:0000256" key="5">
    <source>
        <dbReference type="ARBA" id="ARBA00023136"/>
    </source>
</evidence>
<dbReference type="Proteomes" id="UP000245119">
    <property type="component" value="Linkage Group LG8"/>
</dbReference>
<evidence type="ECO:0000256" key="6">
    <source>
        <dbReference type="ARBA" id="ARBA00035673"/>
    </source>
</evidence>
<accession>A0A2T7NY37</accession>
<name>A0A2T7NY37_POMCA</name>
<evidence type="ECO:0000313" key="10">
    <source>
        <dbReference type="EMBL" id="PVD26053.1"/>
    </source>
</evidence>
<dbReference type="EMBL" id="PZQS01000008">
    <property type="protein sequence ID" value="PVD26053.1"/>
    <property type="molecule type" value="Genomic_DNA"/>
</dbReference>
<comment type="caution">
    <text evidence="10">The sequence shown here is derived from an EMBL/GenBank/DDBJ whole genome shotgun (WGS) entry which is preliminary data.</text>
</comment>
<evidence type="ECO:0000313" key="11">
    <source>
        <dbReference type="Proteomes" id="UP000245119"/>
    </source>
</evidence>
<keyword evidence="5 9" id="KW-0472">Membrane</keyword>
<evidence type="ECO:0000256" key="2">
    <source>
        <dbReference type="ARBA" id="ARBA00007375"/>
    </source>
</evidence>